<dbReference type="NCBIfam" id="TIGR00492">
    <property type="entry name" value="alr"/>
    <property type="match status" value="1"/>
</dbReference>
<keyword evidence="2 4" id="KW-0663">Pyridoxal phosphate</keyword>
<evidence type="ECO:0000259" key="7">
    <source>
        <dbReference type="SMART" id="SM01005"/>
    </source>
</evidence>
<accession>A0A9D1IXT3</accession>
<dbReference type="InterPro" id="IPR001608">
    <property type="entry name" value="Ala_racemase_N"/>
</dbReference>
<comment type="similarity">
    <text evidence="4">Belongs to the alanine racemase family.</text>
</comment>
<evidence type="ECO:0000313" key="9">
    <source>
        <dbReference type="Proteomes" id="UP000824239"/>
    </source>
</evidence>
<dbReference type="SMART" id="SM01005">
    <property type="entry name" value="Ala_racemase_C"/>
    <property type="match status" value="1"/>
</dbReference>
<dbReference type="Pfam" id="PF01168">
    <property type="entry name" value="Ala_racemase_N"/>
    <property type="match status" value="1"/>
</dbReference>
<dbReference type="GO" id="GO:0030632">
    <property type="term" value="P:D-alanine biosynthetic process"/>
    <property type="evidence" value="ECO:0007669"/>
    <property type="project" value="UniProtKB-UniRule"/>
</dbReference>
<evidence type="ECO:0000256" key="4">
    <source>
        <dbReference type="HAMAP-Rule" id="MF_01201"/>
    </source>
</evidence>
<dbReference type="FunFam" id="3.20.20.10:FF:000002">
    <property type="entry name" value="Alanine racemase"/>
    <property type="match status" value="1"/>
</dbReference>
<feature type="domain" description="Alanine racemase C-terminal" evidence="7">
    <location>
        <begin position="246"/>
        <end position="375"/>
    </location>
</feature>
<comment type="pathway">
    <text evidence="4">Amino-acid biosynthesis; D-alanine biosynthesis; D-alanine from L-alanine: step 1/1.</text>
</comment>
<dbReference type="PANTHER" id="PTHR30511:SF0">
    <property type="entry name" value="ALANINE RACEMASE, CATABOLIC-RELATED"/>
    <property type="match status" value="1"/>
</dbReference>
<dbReference type="GO" id="GO:0030170">
    <property type="term" value="F:pyridoxal phosphate binding"/>
    <property type="evidence" value="ECO:0007669"/>
    <property type="project" value="UniProtKB-UniRule"/>
</dbReference>
<comment type="function">
    <text evidence="4">Catalyzes the interconversion of L-alanine and D-alanine. May also act on other amino acids.</text>
</comment>
<dbReference type="AlphaFoldDB" id="A0A9D1IXT3"/>
<name>A0A9D1IXT3_9FIRM</name>
<dbReference type="InterPro" id="IPR020622">
    <property type="entry name" value="Ala_racemase_pyridoxalP-BS"/>
</dbReference>
<dbReference type="SUPFAM" id="SSF50621">
    <property type="entry name" value="Alanine racemase C-terminal domain-like"/>
    <property type="match status" value="1"/>
</dbReference>
<feature type="modified residue" description="N6-(pyridoxal phosphate)lysine" evidence="4 5">
    <location>
        <position position="41"/>
    </location>
</feature>
<comment type="catalytic activity">
    <reaction evidence="4">
        <text>L-alanine = D-alanine</text>
        <dbReference type="Rhea" id="RHEA:20249"/>
        <dbReference type="ChEBI" id="CHEBI:57416"/>
        <dbReference type="ChEBI" id="CHEBI:57972"/>
        <dbReference type="EC" id="5.1.1.1"/>
    </reaction>
</comment>
<dbReference type="Pfam" id="PF00842">
    <property type="entry name" value="Ala_racemase_C"/>
    <property type="match status" value="1"/>
</dbReference>
<evidence type="ECO:0000256" key="1">
    <source>
        <dbReference type="ARBA" id="ARBA00001933"/>
    </source>
</evidence>
<sequence length="389" mass="41294">MLTAQPRSRAWREIDLEALAHNARVLQASLAPGCRLMAVVKADAYGHGAAQVALRLRRAGVKSFAVACLDEAISLRLHGLEEEVLILGYTPPEEAPALARWNLVQAVADEAHAAALAAQGIPLRVHLALDTGMHRLGIPADDHAALARVWELPNLSVEGVFSHLCVSDSPQPEARSYTHDQVERFFAAAAWMKARGLDPGETHLQASYGIWNLPPLPCTWARAGIALYGVTSGGTPPRRPLDLKPVLSLRARVASVRTLPAGAGAGYGLAFRTDRPRRLATVTIGYADGLSRALPEQGGQVLLHGQRCPMVGRMCMDQLLVDVTAVPEAAAGDVVTLIGWDGPAYLAAEEMASVCGTITNELLSRLGPRLPIVTAPQQAGACAAAEFAV</sequence>
<keyword evidence="3 4" id="KW-0413">Isomerase</keyword>
<feature type="binding site" evidence="4 6">
    <location>
        <position position="135"/>
    </location>
    <ligand>
        <name>substrate</name>
    </ligand>
</feature>
<comment type="caution">
    <text evidence="8">The sequence shown here is derived from an EMBL/GenBank/DDBJ whole genome shotgun (WGS) entry which is preliminary data.</text>
</comment>
<evidence type="ECO:0000256" key="5">
    <source>
        <dbReference type="PIRSR" id="PIRSR600821-50"/>
    </source>
</evidence>
<comment type="cofactor">
    <cofactor evidence="1 4 5">
        <name>pyridoxal 5'-phosphate</name>
        <dbReference type="ChEBI" id="CHEBI:597326"/>
    </cofactor>
</comment>
<gene>
    <name evidence="8" type="primary">vanT</name>
    <name evidence="8" type="ORF">IAA53_10650</name>
</gene>
<proteinExistence type="inferred from homology"/>
<dbReference type="Gene3D" id="2.40.37.10">
    <property type="entry name" value="Lyase, Ornithine Decarboxylase, Chain A, domain 1"/>
    <property type="match status" value="1"/>
</dbReference>
<dbReference type="PRINTS" id="PR00992">
    <property type="entry name" value="ALARACEMASE"/>
</dbReference>
<dbReference type="Proteomes" id="UP000824239">
    <property type="component" value="Unassembled WGS sequence"/>
</dbReference>
<dbReference type="Gene3D" id="3.20.20.10">
    <property type="entry name" value="Alanine racemase"/>
    <property type="match status" value="1"/>
</dbReference>
<dbReference type="EC" id="5.1.1.1" evidence="4"/>
<dbReference type="PROSITE" id="PS00395">
    <property type="entry name" value="ALANINE_RACEMASE"/>
    <property type="match status" value="1"/>
</dbReference>
<dbReference type="HAMAP" id="MF_01201">
    <property type="entry name" value="Ala_racemase"/>
    <property type="match status" value="1"/>
</dbReference>
<dbReference type="GO" id="GO:0008784">
    <property type="term" value="F:alanine racemase activity"/>
    <property type="evidence" value="ECO:0007669"/>
    <property type="project" value="UniProtKB-UniRule"/>
</dbReference>
<dbReference type="InterPro" id="IPR029066">
    <property type="entry name" value="PLP-binding_barrel"/>
</dbReference>
<evidence type="ECO:0000256" key="2">
    <source>
        <dbReference type="ARBA" id="ARBA00022898"/>
    </source>
</evidence>
<evidence type="ECO:0000313" key="8">
    <source>
        <dbReference type="EMBL" id="HIR51711.1"/>
    </source>
</evidence>
<evidence type="ECO:0000256" key="3">
    <source>
        <dbReference type="ARBA" id="ARBA00023235"/>
    </source>
</evidence>
<dbReference type="GO" id="GO:0005829">
    <property type="term" value="C:cytosol"/>
    <property type="evidence" value="ECO:0007669"/>
    <property type="project" value="TreeGrafter"/>
</dbReference>
<evidence type="ECO:0000256" key="6">
    <source>
        <dbReference type="PIRSR" id="PIRSR600821-52"/>
    </source>
</evidence>
<dbReference type="InterPro" id="IPR011079">
    <property type="entry name" value="Ala_racemase_C"/>
</dbReference>
<protein>
    <recommendedName>
        <fullName evidence="4">Alanine racemase</fullName>
        <ecNumber evidence="4">5.1.1.1</ecNumber>
    </recommendedName>
</protein>
<dbReference type="InterPro" id="IPR009006">
    <property type="entry name" value="Ala_racemase/Decarboxylase_C"/>
</dbReference>
<feature type="active site" description="Proton acceptor; specific for D-alanine" evidence="4">
    <location>
        <position position="41"/>
    </location>
</feature>
<dbReference type="EMBL" id="DVHE01000084">
    <property type="protein sequence ID" value="HIR51711.1"/>
    <property type="molecule type" value="Genomic_DNA"/>
</dbReference>
<reference evidence="8" key="1">
    <citation type="submission" date="2020-10" db="EMBL/GenBank/DDBJ databases">
        <authorList>
            <person name="Gilroy R."/>
        </authorList>
    </citation>
    <scope>NUCLEOTIDE SEQUENCE</scope>
    <source>
        <strain evidence="8">ChiBcec15-4380</strain>
    </source>
</reference>
<feature type="binding site" evidence="4 6">
    <location>
        <position position="316"/>
    </location>
    <ligand>
        <name>substrate</name>
    </ligand>
</feature>
<reference evidence="8" key="2">
    <citation type="journal article" date="2021" name="PeerJ">
        <title>Extensive microbial diversity within the chicken gut microbiome revealed by metagenomics and culture.</title>
        <authorList>
            <person name="Gilroy R."/>
            <person name="Ravi A."/>
            <person name="Getino M."/>
            <person name="Pursley I."/>
            <person name="Horton D.L."/>
            <person name="Alikhan N.F."/>
            <person name="Baker D."/>
            <person name="Gharbi K."/>
            <person name="Hall N."/>
            <person name="Watson M."/>
            <person name="Adriaenssens E.M."/>
            <person name="Foster-Nyarko E."/>
            <person name="Jarju S."/>
            <person name="Secka A."/>
            <person name="Antonio M."/>
            <person name="Oren A."/>
            <person name="Chaudhuri R.R."/>
            <person name="La Ragione R."/>
            <person name="Hildebrand F."/>
            <person name="Pallen M.J."/>
        </authorList>
    </citation>
    <scope>NUCLEOTIDE SEQUENCE</scope>
    <source>
        <strain evidence="8">ChiBcec15-4380</strain>
    </source>
</reference>
<feature type="active site" description="Proton acceptor; specific for L-alanine" evidence="4">
    <location>
        <position position="267"/>
    </location>
</feature>
<dbReference type="InterPro" id="IPR000821">
    <property type="entry name" value="Ala_racemase"/>
</dbReference>
<organism evidence="8 9">
    <name type="scientific">Candidatus Avoscillospira avicola</name>
    <dbReference type="NCBI Taxonomy" id="2840706"/>
    <lineage>
        <taxon>Bacteria</taxon>
        <taxon>Bacillati</taxon>
        <taxon>Bacillota</taxon>
        <taxon>Clostridia</taxon>
        <taxon>Eubacteriales</taxon>
        <taxon>Oscillospiraceae</taxon>
        <taxon>Oscillospiraceae incertae sedis</taxon>
        <taxon>Candidatus Avoscillospira</taxon>
    </lineage>
</organism>
<dbReference type="NCBIfam" id="NF033131">
    <property type="entry name" value="vanT-G-Cterm"/>
    <property type="match status" value="1"/>
</dbReference>
<dbReference type="SUPFAM" id="SSF51419">
    <property type="entry name" value="PLP-binding barrel"/>
    <property type="match status" value="1"/>
</dbReference>
<dbReference type="PANTHER" id="PTHR30511">
    <property type="entry name" value="ALANINE RACEMASE"/>
    <property type="match status" value="1"/>
</dbReference>